<dbReference type="PRINTS" id="PR00385">
    <property type="entry name" value="P450"/>
</dbReference>
<evidence type="ECO:0000256" key="1">
    <source>
        <dbReference type="ARBA" id="ARBA00010617"/>
    </source>
</evidence>
<dbReference type="GO" id="GO:0006805">
    <property type="term" value="P:xenobiotic metabolic process"/>
    <property type="evidence" value="ECO:0007669"/>
    <property type="project" value="TreeGrafter"/>
</dbReference>
<dbReference type="PRINTS" id="PR00463">
    <property type="entry name" value="EP450I"/>
</dbReference>
<feature type="signal peptide" evidence="5">
    <location>
        <begin position="1"/>
        <end position="17"/>
    </location>
</feature>
<feature type="chain" id="PRO_5037931680" evidence="5">
    <location>
        <begin position="18"/>
        <end position="435"/>
    </location>
</feature>
<evidence type="ECO:0000256" key="3">
    <source>
        <dbReference type="ARBA" id="ARBA00023004"/>
    </source>
</evidence>
<dbReference type="InterPro" id="IPR002401">
    <property type="entry name" value="Cyt_P450_E_grp-I"/>
</dbReference>
<organism evidence="6 7">
    <name type="scientific">Ditylenchus dipsaci</name>
    <dbReference type="NCBI Taxonomy" id="166011"/>
    <lineage>
        <taxon>Eukaryota</taxon>
        <taxon>Metazoa</taxon>
        <taxon>Ecdysozoa</taxon>
        <taxon>Nematoda</taxon>
        <taxon>Chromadorea</taxon>
        <taxon>Rhabditida</taxon>
        <taxon>Tylenchina</taxon>
        <taxon>Tylenchomorpha</taxon>
        <taxon>Sphaerularioidea</taxon>
        <taxon>Anguinidae</taxon>
        <taxon>Anguininae</taxon>
        <taxon>Ditylenchus</taxon>
    </lineage>
</organism>
<keyword evidence="2" id="KW-0479">Metal-binding</keyword>
<dbReference type="PANTHER" id="PTHR24300">
    <property type="entry name" value="CYTOCHROME P450 508A4-RELATED"/>
    <property type="match status" value="1"/>
</dbReference>
<keyword evidence="6" id="KW-1185">Reference proteome</keyword>
<dbReference type="PANTHER" id="PTHR24300:SF375">
    <property type="entry name" value="CYTOCHROME P450 FAMILY"/>
    <property type="match status" value="1"/>
</dbReference>
<dbReference type="InterPro" id="IPR036396">
    <property type="entry name" value="Cyt_P450_sf"/>
</dbReference>
<sequence length="435" mass="49947">MWFIVLLLLDLYLSSFLQLLLERAKITSRSDSMAHCRKSCRNCVAQTWLQSVSELGPKVWSTLHILDGDAYTGRYFMDPLFEMLKANPGQHGVVRTEGEEWYKLRKTSLKILKELGMGNNQMEHMVQQELDVLLKSICHDIEAQKIQSDHQEGSPKSLVKHNLVPSINLLAGSTINQVVFGFSFHGEKEGEFHKLKQLIADNGKKMVSPIISLVINFPFMRQLPVFSATLDVFDKTLSSVYAFFDQHIQARILEKGQSENKDMRNNSFVDQFLLEMEAAKGKPDEKYYGMHSLRTLCFDLFVAGQETTSSTMNFLVLYLLLDQRVQKKLHAELDKKVNSKRTITYSERTHLPYLNAVLNETMRLSNILPQNLIHKTMKDVRIQGHSIAKGTKIVPQISCVLFDEKLFPNAQEFIPERFLDSQGQLKKCEELIPFQ</sequence>
<dbReference type="InterPro" id="IPR050182">
    <property type="entry name" value="Cytochrome_P450_fam2"/>
</dbReference>
<keyword evidence="5" id="KW-0732">Signal</keyword>
<dbReference type="Pfam" id="PF00067">
    <property type="entry name" value="p450"/>
    <property type="match status" value="1"/>
</dbReference>
<dbReference type="InterPro" id="IPR001128">
    <property type="entry name" value="Cyt_P450"/>
</dbReference>
<dbReference type="GO" id="GO:0005737">
    <property type="term" value="C:cytoplasm"/>
    <property type="evidence" value="ECO:0007669"/>
    <property type="project" value="TreeGrafter"/>
</dbReference>
<evidence type="ECO:0000313" key="7">
    <source>
        <dbReference type="WBParaSite" id="jg23376"/>
    </source>
</evidence>
<keyword evidence="4" id="KW-0560">Oxidoreductase</keyword>
<dbReference type="GO" id="GO:0006082">
    <property type="term" value="P:organic acid metabolic process"/>
    <property type="evidence" value="ECO:0007669"/>
    <property type="project" value="TreeGrafter"/>
</dbReference>
<evidence type="ECO:0000256" key="4">
    <source>
        <dbReference type="ARBA" id="ARBA00023033"/>
    </source>
</evidence>
<keyword evidence="3" id="KW-0408">Iron</keyword>
<evidence type="ECO:0000256" key="5">
    <source>
        <dbReference type="SAM" id="SignalP"/>
    </source>
</evidence>
<name>A0A915DW34_9BILA</name>
<dbReference type="GO" id="GO:0005506">
    <property type="term" value="F:iron ion binding"/>
    <property type="evidence" value="ECO:0007669"/>
    <property type="project" value="InterPro"/>
</dbReference>
<comment type="similarity">
    <text evidence="1">Belongs to the cytochrome P450 family.</text>
</comment>
<proteinExistence type="inferred from homology"/>
<dbReference type="Proteomes" id="UP000887574">
    <property type="component" value="Unplaced"/>
</dbReference>
<dbReference type="GO" id="GO:0020037">
    <property type="term" value="F:heme binding"/>
    <property type="evidence" value="ECO:0007669"/>
    <property type="project" value="InterPro"/>
</dbReference>
<keyword evidence="4" id="KW-0503">Monooxygenase</keyword>
<evidence type="ECO:0000256" key="2">
    <source>
        <dbReference type="ARBA" id="ARBA00022723"/>
    </source>
</evidence>
<dbReference type="Gene3D" id="1.10.630.10">
    <property type="entry name" value="Cytochrome P450"/>
    <property type="match status" value="1"/>
</dbReference>
<dbReference type="GO" id="GO:0016712">
    <property type="term" value="F:oxidoreductase activity, acting on paired donors, with incorporation or reduction of molecular oxygen, reduced flavin or flavoprotein as one donor, and incorporation of one atom of oxygen"/>
    <property type="evidence" value="ECO:0007669"/>
    <property type="project" value="TreeGrafter"/>
</dbReference>
<dbReference type="AlphaFoldDB" id="A0A915DW34"/>
<dbReference type="SUPFAM" id="SSF48264">
    <property type="entry name" value="Cytochrome P450"/>
    <property type="match status" value="1"/>
</dbReference>
<reference evidence="7" key="1">
    <citation type="submission" date="2022-11" db="UniProtKB">
        <authorList>
            <consortium name="WormBaseParasite"/>
        </authorList>
    </citation>
    <scope>IDENTIFICATION</scope>
</reference>
<dbReference type="WBParaSite" id="jg23376">
    <property type="protein sequence ID" value="jg23376"/>
    <property type="gene ID" value="jg23376"/>
</dbReference>
<accession>A0A915DW34</accession>
<protein>
    <submittedName>
        <fullName evidence="7">Cytochrome P450</fullName>
    </submittedName>
</protein>
<evidence type="ECO:0000313" key="6">
    <source>
        <dbReference type="Proteomes" id="UP000887574"/>
    </source>
</evidence>